<reference evidence="3 4" key="1">
    <citation type="submission" date="2018-08" db="EMBL/GenBank/DDBJ databases">
        <authorList>
            <person name="Lee Y."/>
            <person name="Kakembo D."/>
        </authorList>
    </citation>
    <scope>NUCLEOTIDE SEQUENCE [LARGE SCALE GENOMIC DNA]</scope>
    <source>
        <strain evidence="3 4">JBCS1880</strain>
    </source>
</reference>
<feature type="region of interest" description="Disordered" evidence="1">
    <location>
        <begin position="333"/>
        <end position="352"/>
    </location>
</feature>
<evidence type="ECO:0000313" key="4">
    <source>
        <dbReference type="Proteomes" id="UP000258127"/>
    </source>
</evidence>
<dbReference type="Proteomes" id="UP000258127">
    <property type="component" value="Chromosome"/>
</dbReference>
<accession>A0AAI8KEF3</accession>
<feature type="domain" description="YagK/YfjJ C-terminal" evidence="2">
    <location>
        <begin position="179"/>
        <end position="274"/>
    </location>
</feature>
<evidence type="ECO:0000313" key="3">
    <source>
        <dbReference type="EMBL" id="AXO90072.1"/>
    </source>
</evidence>
<dbReference type="InterPro" id="IPR057271">
    <property type="entry name" value="YagK_YfjJ_C"/>
</dbReference>
<feature type="compositionally biased region" description="Basic residues" evidence="1">
    <location>
        <begin position="339"/>
        <end position="352"/>
    </location>
</feature>
<evidence type="ECO:0000259" key="2">
    <source>
        <dbReference type="Pfam" id="PF11726"/>
    </source>
</evidence>
<name>A0AAI8KEF3_9PSED</name>
<keyword evidence="4" id="KW-1185">Reference proteome</keyword>
<dbReference type="RefSeq" id="WP_116889398.1">
    <property type="nucleotide sequence ID" value="NZ_CP031641.1"/>
</dbReference>
<sequence length="352" mass="39545">MLAEILDDENLIDQMVEGQWALMTTEEGGDILIKSDESSLIYDVCSVIQVVMGLLSKREMVTVNRSGRRSLTPLGRKTLECLRIDFTCLVVKFSAEAFNPYVSAFARAIERLRSDDAFWGVSAYPNNLVMDDAVKTFQILKDEILGADDGGTLKNTLRNSERNARKNLAGLSLYVDALLDRYSRLVVVRVDLRYEIGGVNWKEGSAGIARSDFNNFLRFVKGKRFGKDVCGYVWKLEYGALQGWHYHFLLFLNGARHREDVSIAKELGDAWVEITQGKGCYFNCNARKEKYNKPALGVVSWRDLDKVQNLKMAAGYLAKSDLLIRPNLAGGERALGKGRMPKSHSGKGRPRL</sequence>
<gene>
    <name evidence="3" type="ORF">DZC75_19455</name>
</gene>
<dbReference type="AlphaFoldDB" id="A0AAI8KEF3"/>
<dbReference type="Pfam" id="PF11726">
    <property type="entry name" value="YagK_YfjJ_C"/>
    <property type="match status" value="1"/>
</dbReference>
<evidence type="ECO:0000256" key="1">
    <source>
        <dbReference type="SAM" id="MobiDB-lite"/>
    </source>
</evidence>
<proteinExistence type="predicted"/>
<protein>
    <submittedName>
        <fullName evidence="3">Inovirus Gp2 family protein</fullName>
    </submittedName>
</protein>
<dbReference type="EMBL" id="CP031641">
    <property type="protein sequence ID" value="AXO90072.1"/>
    <property type="molecule type" value="Genomic_DNA"/>
</dbReference>
<organism evidence="3 4">
    <name type="scientific">Pseudomonas parafulva</name>
    <dbReference type="NCBI Taxonomy" id="157782"/>
    <lineage>
        <taxon>Bacteria</taxon>
        <taxon>Pseudomonadati</taxon>
        <taxon>Pseudomonadota</taxon>
        <taxon>Gammaproteobacteria</taxon>
        <taxon>Pseudomonadales</taxon>
        <taxon>Pseudomonadaceae</taxon>
        <taxon>Pseudomonas</taxon>
    </lineage>
</organism>